<evidence type="ECO:0000256" key="2">
    <source>
        <dbReference type="SAM" id="MobiDB-lite"/>
    </source>
</evidence>
<dbReference type="Pfam" id="PF02697">
    <property type="entry name" value="VAPB_antitox"/>
    <property type="match status" value="1"/>
</dbReference>
<keyword evidence="4" id="KW-1185">Reference proteome</keyword>
<comment type="caution">
    <text evidence="3">The sequence shown here is derived from an EMBL/GenBank/DDBJ whole genome shotgun (WGS) entry which is preliminary data.</text>
</comment>
<sequence length="76" mass="8781">MSHQVRLEDDVYERIKANERDSESLSDAVERLIGGRALRDPRGVFNEDQVSEMRSAVEAADETDRDEVREVAERFE</sequence>
<accession>A0A2G1WIU1</accession>
<evidence type="ECO:0000256" key="1">
    <source>
        <dbReference type="ARBA" id="ARBA00022649"/>
    </source>
</evidence>
<dbReference type="AlphaFoldDB" id="A0A2G1WIU1"/>
<dbReference type="Proteomes" id="UP000222824">
    <property type="component" value="Unassembled WGS sequence"/>
</dbReference>
<feature type="region of interest" description="Disordered" evidence="2">
    <location>
        <begin position="49"/>
        <end position="76"/>
    </location>
</feature>
<feature type="compositionally biased region" description="Basic and acidic residues" evidence="2">
    <location>
        <begin position="66"/>
        <end position="76"/>
    </location>
</feature>
<dbReference type="InterPro" id="IPR003847">
    <property type="entry name" value="Put_antitoxin"/>
</dbReference>
<proteinExistence type="predicted"/>
<gene>
    <name evidence="3" type="ORF">DJ69_09035</name>
</gene>
<evidence type="ECO:0008006" key="5">
    <source>
        <dbReference type="Google" id="ProtNLM"/>
    </source>
</evidence>
<protein>
    <recommendedName>
        <fullName evidence="5">Antitoxin</fullName>
    </recommendedName>
</protein>
<dbReference type="OrthoDB" id="9187at2157"/>
<name>A0A2G1WIU1_9EURY</name>
<organism evidence="3 4">
    <name type="scientific">Halorubrum persicum</name>
    <dbReference type="NCBI Taxonomy" id="1383844"/>
    <lineage>
        <taxon>Archaea</taxon>
        <taxon>Methanobacteriati</taxon>
        <taxon>Methanobacteriota</taxon>
        <taxon>Stenosarchaea group</taxon>
        <taxon>Halobacteria</taxon>
        <taxon>Halobacteriales</taxon>
        <taxon>Haloferacaceae</taxon>
        <taxon>Halorubrum</taxon>
    </lineage>
</organism>
<dbReference type="EMBL" id="NHOA01000071">
    <property type="protein sequence ID" value="PHQ38914.1"/>
    <property type="molecule type" value="Genomic_DNA"/>
</dbReference>
<evidence type="ECO:0000313" key="4">
    <source>
        <dbReference type="Proteomes" id="UP000222824"/>
    </source>
</evidence>
<keyword evidence="1" id="KW-1277">Toxin-antitoxin system</keyword>
<dbReference type="RefSeq" id="WP_099255314.1">
    <property type="nucleotide sequence ID" value="NZ_NHOA01000071.1"/>
</dbReference>
<evidence type="ECO:0000313" key="3">
    <source>
        <dbReference type="EMBL" id="PHQ38914.1"/>
    </source>
</evidence>
<reference evidence="3 4" key="1">
    <citation type="journal article" date="2014" name="Front. Microbiol.">
        <title>Population and genomic analysis of the genus Halorubrum.</title>
        <authorList>
            <person name="Fullmer M.S."/>
            <person name="Soucy S.M."/>
            <person name="Swithers K.S."/>
            <person name="Makkay A.M."/>
            <person name="Wheeler R."/>
            <person name="Ventosa A."/>
            <person name="Gogarten J.P."/>
            <person name="Papke R.T."/>
        </authorList>
    </citation>
    <scope>NUCLEOTIDE SEQUENCE [LARGE SCALE GENOMIC DNA]</scope>
    <source>
        <strain evidence="3 4">C49</strain>
    </source>
</reference>